<keyword evidence="2" id="KW-1185">Reference proteome</keyword>
<dbReference type="AlphaFoldDB" id="A0A2H3BF56"/>
<accession>A0A2H3BF56</accession>
<dbReference type="Proteomes" id="UP000218334">
    <property type="component" value="Unassembled WGS sequence"/>
</dbReference>
<protein>
    <submittedName>
        <fullName evidence="1">Uncharacterized protein</fullName>
    </submittedName>
</protein>
<gene>
    <name evidence="1" type="ORF">ARMSODRAFT_975197</name>
</gene>
<sequence>MERHRRDGDGTTEMLNTGEGRLLMEGFLHHWKKAAKTSRERRRCSDERHRYCGRSFRMRVLLFNVEHLSVTGRFRRLIDSLNGVEGQQKAGMDDATSLLVINTRHNSKSYCAMRITQAVRIGVARVCKEGGTIARASIVKARAAGAYRSESPSLITTTLIFSSLSGDTCIFVPPKCYSPDGNTLFSGKVGSSSFMHRWE</sequence>
<evidence type="ECO:0000313" key="2">
    <source>
        <dbReference type="Proteomes" id="UP000218334"/>
    </source>
</evidence>
<organism evidence="1 2">
    <name type="scientific">Armillaria solidipes</name>
    <dbReference type="NCBI Taxonomy" id="1076256"/>
    <lineage>
        <taxon>Eukaryota</taxon>
        <taxon>Fungi</taxon>
        <taxon>Dikarya</taxon>
        <taxon>Basidiomycota</taxon>
        <taxon>Agaricomycotina</taxon>
        <taxon>Agaricomycetes</taxon>
        <taxon>Agaricomycetidae</taxon>
        <taxon>Agaricales</taxon>
        <taxon>Marasmiineae</taxon>
        <taxon>Physalacriaceae</taxon>
        <taxon>Armillaria</taxon>
    </lineage>
</organism>
<name>A0A2H3BF56_9AGAR</name>
<reference evidence="2" key="1">
    <citation type="journal article" date="2017" name="Nat. Ecol. Evol.">
        <title>Genome expansion and lineage-specific genetic innovations in the forest pathogenic fungi Armillaria.</title>
        <authorList>
            <person name="Sipos G."/>
            <person name="Prasanna A.N."/>
            <person name="Walter M.C."/>
            <person name="O'Connor E."/>
            <person name="Balint B."/>
            <person name="Krizsan K."/>
            <person name="Kiss B."/>
            <person name="Hess J."/>
            <person name="Varga T."/>
            <person name="Slot J."/>
            <person name="Riley R."/>
            <person name="Boka B."/>
            <person name="Rigling D."/>
            <person name="Barry K."/>
            <person name="Lee J."/>
            <person name="Mihaltcheva S."/>
            <person name="LaButti K."/>
            <person name="Lipzen A."/>
            <person name="Waldron R."/>
            <person name="Moloney N.M."/>
            <person name="Sperisen C."/>
            <person name="Kredics L."/>
            <person name="Vagvoelgyi C."/>
            <person name="Patrignani A."/>
            <person name="Fitzpatrick D."/>
            <person name="Nagy I."/>
            <person name="Doyle S."/>
            <person name="Anderson J.B."/>
            <person name="Grigoriev I.V."/>
            <person name="Gueldener U."/>
            <person name="Muensterkoetter M."/>
            <person name="Nagy L.G."/>
        </authorList>
    </citation>
    <scope>NUCLEOTIDE SEQUENCE [LARGE SCALE GENOMIC DNA]</scope>
    <source>
        <strain evidence="2">28-4</strain>
    </source>
</reference>
<evidence type="ECO:0000313" key="1">
    <source>
        <dbReference type="EMBL" id="PBK69491.1"/>
    </source>
</evidence>
<dbReference type="EMBL" id="KZ293429">
    <property type="protein sequence ID" value="PBK69491.1"/>
    <property type="molecule type" value="Genomic_DNA"/>
</dbReference>
<proteinExistence type="predicted"/>